<sequence length="232" mass="26068">MMTIKAILFDLDDTLWPVGPVIRHAEQTLHDWLAVHTPQVTEVYDIEALRQRRQSLVVTDPRFSYDLWSLRHRLLQEVMAEQGADPAHADAAMQVFAHARNQVSLYEDVIPALQQLQADFITGSVSNGFADLHSIGLAPYFRVSLAAHSFGCAKPDSRIFLAACDALQVAPHETLYVGDDVLLDVHGATQAGLQAVWMNRHSISANKPEWQHVTIPAQIRDLHDLRQRLTRV</sequence>
<dbReference type="SFLD" id="SFLDG01129">
    <property type="entry name" value="C1.5:_HAD__Beta-PGM__Phosphata"/>
    <property type="match status" value="1"/>
</dbReference>
<keyword evidence="5" id="KW-1185">Reference proteome</keyword>
<gene>
    <name evidence="4" type="ORF">KDM89_09935</name>
</gene>
<dbReference type="InterPro" id="IPR036412">
    <property type="entry name" value="HAD-like_sf"/>
</dbReference>
<keyword evidence="2 4" id="KW-0378">Hydrolase</keyword>
<dbReference type="Gene3D" id="3.40.50.1000">
    <property type="entry name" value="HAD superfamily/HAD-like"/>
    <property type="match status" value="1"/>
</dbReference>
<organism evidence="4 5">
    <name type="scientific">Undibacterium luofuense</name>
    <dbReference type="NCBI Taxonomy" id="2828733"/>
    <lineage>
        <taxon>Bacteria</taxon>
        <taxon>Pseudomonadati</taxon>
        <taxon>Pseudomonadota</taxon>
        <taxon>Betaproteobacteria</taxon>
        <taxon>Burkholderiales</taxon>
        <taxon>Oxalobacteraceae</taxon>
        <taxon>Undibacterium</taxon>
    </lineage>
</organism>
<accession>A0A941DMP7</accession>
<dbReference type="AlphaFoldDB" id="A0A941DMP7"/>
<dbReference type="NCBIfam" id="TIGR01509">
    <property type="entry name" value="HAD-SF-IA-v3"/>
    <property type="match status" value="1"/>
</dbReference>
<proteinExistence type="predicted"/>
<dbReference type="Gene3D" id="1.20.120.1600">
    <property type="match status" value="1"/>
</dbReference>
<dbReference type="Pfam" id="PF00702">
    <property type="entry name" value="Hydrolase"/>
    <property type="match status" value="1"/>
</dbReference>
<dbReference type="SUPFAM" id="SSF56784">
    <property type="entry name" value="HAD-like"/>
    <property type="match status" value="1"/>
</dbReference>
<dbReference type="InterPro" id="IPR023214">
    <property type="entry name" value="HAD_sf"/>
</dbReference>
<dbReference type="GO" id="GO:0016787">
    <property type="term" value="F:hydrolase activity"/>
    <property type="evidence" value="ECO:0007669"/>
    <property type="project" value="UniProtKB-KW"/>
</dbReference>
<reference evidence="4" key="1">
    <citation type="submission" date="2021-04" db="EMBL/GenBank/DDBJ databases">
        <title>novel species isolated from subtropical streams in China.</title>
        <authorList>
            <person name="Lu H."/>
        </authorList>
    </citation>
    <scope>NUCLEOTIDE SEQUENCE</scope>
    <source>
        <strain evidence="4">LFS511W</strain>
    </source>
</reference>
<dbReference type="PRINTS" id="PR00413">
    <property type="entry name" value="HADHALOGNASE"/>
</dbReference>
<dbReference type="Proteomes" id="UP000680067">
    <property type="component" value="Unassembled WGS sequence"/>
</dbReference>
<dbReference type="NCBIfam" id="TIGR01549">
    <property type="entry name" value="HAD-SF-IA-v1"/>
    <property type="match status" value="1"/>
</dbReference>
<dbReference type="EMBL" id="JAGSPN010000006">
    <property type="protein sequence ID" value="MBR7782464.1"/>
    <property type="molecule type" value="Genomic_DNA"/>
</dbReference>
<evidence type="ECO:0000313" key="4">
    <source>
        <dbReference type="EMBL" id="MBR7782464.1"/>
    </source>
</evidence>
<keyword evidence="3" id="KW-0460">Magnesium</keyword>
<dbReference type="InterPro" id="IPR006439">
    <property type="entry name" value="HAD-SF_hydro_IA"/>
</dbReference>
<comment type="cofactor">
    <cofactor evidence="1">
        <name>Mg(2+)</name>
        <dbReference type="ChEBI" id="CHEBI:18420"/>
    </cofactor>
</comment>
<protein>
    <submittedName>
        <fullName evidence="4">HAD family hydrolase</fullName>
    </submittedName>
</protein>
<evidence type="ECO:0000256" key="1">
    <source>
        <dbReference type="ARBA" id="ARBA00001946"/>
    </source>
</evidence>
<dbReference type="PANTHER" id="PTHR46470:SF4">
    <property type="entry name" value="5-AMINO-6-(5-PHOSPHO-D-RIBITYLAMINO)URACIL PHOSPHATASE YIGB"/>
    <property type="match status" value="1"/>
</dbReference>
<name>A0A941DMP7_9BURK</name>
<dbReference type="PANTHER" id="PTHR46470">
    <property type="entry name" value="N-ACYLNEURAMINATE-9-PHOSPHATASE"/>
    <property type="match status" value="1"/>
</dbReference>
<dbReference type="GO" id="GO:0009231">
    <property type="term" value="P:riboflavin biosynthetic process"/>
    <property type="evidence" value="ECO:0007669"/>
    <property type="project" value="TreeGrafter"/>
</dbReference>
<evidence type="ECO:0000256" key="2">
    <source>
        <dbReference type="ARBA" id="ARBA00022801"/>
    </source>
</evidence>
<dbReference type="SFLD" id="SFLDS00003">
    <property type="entry name" value="Haloacid_Dehalogenase"/>
    <property type="match status" value="1"/>
</dbReference>
<evidence type="ECO:0000256" key="3">
    <source>
        <dbReference type="ARBA" id="ARBA00022842"/>
    </source>
</evidence>
<comment type="caution">
    <text evidence="4">The sequence shown here is derived from an EMBL/GenBank/DDBJ whole genome shotgun (WGS) entry which is preliminary data.</text>
</comment>
<dbReference type="InterPro" id="IPR051400">
    <property type="entry name" value="HAD-like_hydrolase"/>
</dbReference>
<evidence type="ECO:0000313" key="5">
    <source>
        <dbReference type="Proteomes" id="UP000680067"/>
    </source>
</evidence>